<sequence>MKILGRRLREARNDAGYKQIEAAEKLGISNGTLSGYERNYRDPDTETLHKMADLYNVKVDWLVGRDKEYESDKEKTYNSLAEMKKMLEDYGIEDLFFHNIDDWKNLTPEDIEEIRNHFEYIAHKARKRKEKE</sequence>
<dbReference type="SMART" id="SM00530">
    <property type="entry name" value="HTH_XRE"/>
    <property type="match status" value="1"/>
</dbReference>
<dbReference type="PROSITE" id="PS50943">
    <property type="entry name" value="HTH_CROC1"/>
    <property type="match status" value="1"/>
</dbReference>
<feature type="domain" description="HTH cro/C1-type" evidence="2">
    <location>
        <begin position="8"/>
        <end position="62"/>
    </location>
</feature>
<dbReference type="PANTHER" id="PTHR46558">
    <property type="entry name" value="TRACRIPTIONAL REGULATORY PROTEIN-RELATED-RELATED"/>
    <property type="match status" value="1"/>
</dbReference>
<evidence type="ECO:0000313" key="3">
    <source>
        <dbReference type="EMBL" id="MFC2948575.1"/>
    </source>
</evidence>
<dbReference type="PANTHER" id="PTHR46558:SF13">
    <property type="entry name" value="HTH-TYPE TRANSCRIPTIONAL REGULATOR IMMR"/>
    <property type="match status" value="1"/>
</dbReference>
<organism evidence="3 4">
    <name type="scientific">Virgibacillus sediminis</name>
    <dbReference type="NCBI Taxonomy" id="202260"/>
    <lineage>
        <taxon>Bacteria</taxon>
        <taxon>Bacillati</taxon>
        <taxon>Bacillota</taxon>
        <taxon>Bacilli</taxon>
        <taxon>Bacillales</taxon>
        <taxon>Bacillaceae</taxon>
        <taxon>Virgibacillus</taxon>
    </lineage>
</organism>
<evidence type="ECO:0000313" key="4">
    <source>
        <dbReference type="Proteomes" id="UP001595387"/>
    </source>
</evidence>
<name>A0ABV7A723_9BACI</name>
<dbReference type="InterPro" id="IPR010982">
    <property type="entry name" value="Lambda_DNA-bd_dom_sf"/>
</dbReference>
<accession>A0ABV7A723</accession>
<gene>
    <name evidence="3" type="ORF">ACFODW_09505</name>
</gene>
<dbReference type="Gene3D" id="1.10.260.40">
    <property type="entry name" value="lambda repressor-like DNA-binding domains"/>
    <property type="match status" value="1"/>
</dbReference>
<evidence type="ECO:0000259" key="2">
    <source>
        <dbReference type="PROSITE" id="PS50943"/>
    </source>
</evidence>
<keyword evidence="4" id="KW-1185">Reference proteome</keyword>
<reference evidence="4" key="1">
    <citation type="journal article" date="2019" name="Int. J. Syst. Evol. Microbiol.">
        <title>The Global Catalogue of Microorganisms (GCM) 10K type strain sequencing project: providing services to taxonomists for standard genome sequencing and annotation.</title>
        <authorList>
            <consortium name="The Broad Institute Genomics Platform"/>
            <consortium name="The Broad Institute Genome Sequencing Center for Infectious Disease"/>
            <person name="Wu L."/>
            <person name="Ma J."/>
        </authorList>
    </citation>
    <scope>NUCLEOTIDE SEQUENCE [LARGE SCALE GENOMIC DNA]</scope>
    <source>
        <strain evidence="4">KCTC 13193</strain>
    </source>
</reference>
<keyword evidence="1" id="KW-0238">DNA-binding</keyword>
<evidence type="ECO:0000256" key="1">
    <source>
        <dbReference type="ARBA" id="ARBA00023125"/>
    </source>
</evidence>
<comment type="caution">
    <text evidence="3">The sequence shown here is derived from an EMBL/GenBank/DDBJ whole genome shotgun (WGS) entry which is preliminary data.</text>
</comment>
<protein>
    <submittedName>
        <fullName evidence="3">Helix-turn-helix domain-containing protein</fullName>
    </submittedName>
</protein>
<dbReference type="CDD" id="cd00093">
    <property type="entry name" value="HTH_XRE"/>
    <property type="match status" value="1"/>
</dbReference>
<dbReference type="EMBL" id="JBHRRZ010000015">
    <property type="protein sequence ID" value="MFC2948575.1"/>
    <property type="molecule type" value="Genomic_DNA"/>
</dbReference>
<proteinExistence type="predicted"/>
<dbReference type="RefSeq" id="WP_390305715.1">
    <property type="nucleotide sequence ID" value="NZ_JBHRRZ010000015.1"/>
</dbReference>
<dbReference type="Proteomes" id="UP001595387">
    <property type="component" value="Unassembled WGS sequence"/>
</dbReference>
<dbReference type="SUPFAM" id="SSF47413">
    <property type="entry name" value="lambda repressor-like DNA-binding domains"/>
    <property type="match status" value="1"/>
</dbReference>
<dbReference type="Pfam" id="PF01381">
    <property type="entry name" value="HTH_3"/>
    <property type="match status" value="1"/>
</dbReference>
<dbReference type="InterPro" id="IPR001387">
    <property type="entry name" value="Cro/C1-type_HTH"/>
</dbReference>